<evidence type="ECO:0000256" key="7">
    <source>
        <dbReference type="ARBA" id="ARBA00022771"/>
    </source>
</evidence>
<dbReference type="SMART" id="SM00249">
    <property type="entry name" value="PHD"/>
    <property type="match status" value="1"/>
</dbReference>
<dbReference type="PANTHER" id="PTHR10694:SF33">
    <property type="entry name" value="LYSINE-SPECIFIC DEMETHYLASE 5"/>
    <property type="match status" value="1"/>
</dbReference>
<keyword evidence="5" id="KW-0479">Metal-binding</keyword>
<dbReference type="SUPFAM" id="SSF46774">
    <property type="entry name" value="ARID-like"/>
    <property type="match status" value="1"/>
</dbReference>
<evidence type="ECO:0000256" key="1">
    <source>
        <dbReference type="ARBA" id="ARBA00001954"/>
    </source>
</evidence>
<dbReference type="PROSITE" id="PS51183">
    <property type="entry name" value="JMJN"/>
    <property type="match status" value="1"/>
</dbReference>
<evidence type="ECO:0000256" key="6">
    <source>
        <dbReference type="ARBA" id="ARBA00022737"/>
    </source>
</evidence>
<dbReference type="InterPro" id="IPR011011">
    <property type="entry name" value="Znf_FYVE_PHD"/>
</dbReference>
<evidence type="ECO:0000259" key="19">
    <source>
        <dbReference type="PROSITE" id="PS51183"/>
    </source>
</evidence>
<dbReference type="InterPro" id="IPR013637">
    <property type="entry name" value="Lys_sp_deMease-like_dom"/>
</dbReference>
<dbReference type="PROSITE" id="PS51011">
    <property type="entry name" value="ARID"/>
    <property type="match status" value="1"/>
</dbReference>
<dbReference type="InterPro" id="IPR048615">
    <property type="entry name" value="KDM5_C-hel"/>
</dbReference>
<feature type="domain" description="PHD-type" evidence="17">
    <location>
        <begin position="294"/>
        <end position="346"/>
    </location>
</feature>
<evidence type="ECO:0000256" key="16">
    <source>
        <dbReference type="SAM" id="MobiDB-lite"/>
    </source>
</evidence>
<keyword evidence="8" id="KW-0862">Zinc</keyword>
<dbReference type="Pfam" id="PF21323">
    <property type="entry name" value="KDM5_C-hel"/>
    <property type="match status" value="1"/>
</dbReference>
<comment type="catalytic activity">
    <reaction evidence="14">
        <text>N(6),N(6),N(6)-trimethyl-L-lysyl(4)-[histone H3] + 3 2-oxoglutarate + 3 O2 = L-lysyl(4)-[histone H3] + 3 formaldehyde + 3 succinate + 3 CO2</text>
        <dbReference type="Rhea" id="RHEA:60208"/>
        <dbReference type="Rhea" id="RHEA-COMP:15537"/>
        <dbReference type="Rhea" id="RHEA-COMP:15547"/>
        <dbReference type="ChEBI" id="CHEBI:15379"/>
        <dbReference type="ChEBI" id="CHEBI:16526"/>
        <dbReference type="ChEBI" id="CHEBI:16810"/>
        <dbReference type="ChEBI" id="CHEBI:16842"/>
        <dbReference type="ChEBI" id="CHEBI:29969"/>
        <dbReference type="ChEBI" id="CHEBI:30031"/>
        <dbReference type="ChEBI" id="CHEBI:61961"/>
        <dbReference type="EC" id="1.14.11.67"/>
    </reaction>
</comment>
<dbReference type="GO" id="GO:0003677">
    <property type="term" value="F:DNA binding"/>
    <property type="evidence" value="ECO:0007669"/>
    <property type="project" value="InterPro"/>
</dbReference>
<reference evidence="21" key="1">
    <citation type="submission" date="2022-12" db="EMBL/GenBank/DDBJ databases">
        <title>Genome assemblies of Blomia tropicalis.</title>
        <authorList>
            <person name="Cui Y."/>
        </authorList>
    </citation>
    <scope>NUCLEOTIDE SEQUENCE</scope>
    <source>
        <tissue evidence="21">Adult mites</tissue>
    </source>
</reference>
<comment type="subcellular location">
    <subcellularLocation>
        <location evidence="2">Nucleus</location>
    </subcellularLocation>
</comment>
<dbReference type="SMART" id="SM00558">
    <property type="entry name" value="JmjC"/>
    <property type="match status" value="1"/>
</dbReference>
<evidence type="ECO:0000256" key="9">
    <source>
        <dbReference type="ARBA" id="ARBA00022853"/>
    </source>
</evidence>
<dbReference type="SMART" id="SM00545">
    <property type="entry name" value="JmjN"/>
    <property type="match status" value="1"/>
</dbReference>
<dbReference type="EC" id="1.14.11.67" evidence="4"/>
<dbReference type="GO" id="GO:0008270">
    <property type="term" value="F:zinc ion binding"/>
    <property type="evidence" value="ECO:0007669"/>
    <property type="project" value="UniProtKB-KW"/>
</dbReference>
<dbReference type="SUPFAM" id="SSF51197">
    <property type="entry name" value="Clavaminate synthase-like"/>
    <property type="match status" value="1"/>
</dbReference>
<dbReference type="Pfam" id="PF02928">
    <property type="entry name" value="zf-C5HC2"/>
    <property type="match status" value="1"/>
</dbReference>
<dbReference type="GO" id="GO:0006355">
    <property type="term" value="P:regulation of DNA-templated transcription"/>
    <property type="evidence" value="ECO:0007669"/>
    <property type="project" value="TreeGrafter"/>
</dbReference>
<evidence type="ECO:0000259" key="18">
    <source>
        <dbReference type="PROSITE" id="PS51011"/>
    </source>
</evidence>
<dbReference type="GO" id="GO:0034647">
    <property type="term" value="F:histone H3K4me/H3K4me2/H3K4me3 demethylase activity"/>
    <property type="evidence" value="ECO:0007669"/>
    <property type="project" value="UniProtKB-EC"/>
</dbReference>
<feature type="domain" description="ARID" evidence="18">
    <location>
        <begin position="140"/>
        <end position="230"/>
    </location>
</feature>
<keyword evidence="7 15" id="KW-0863">Zinc-finger</keyword>
<dbReference type="Pfam" id="PF02375">
    <property type="entry name" value="JmjN"/>
    <property type="match status" value="1"/>
</dbReference>
<proteinExistence type="inferred from homology"/>
<keyword evidence="6" id="KW-0677">Repeat</keyword>
<keyword evidence="9" id="KW-0156">Chromatin regulator</keyword>
<evidence type="ECO:0000256" key="4">
    <source>
        <dbReference type="ARBA" id="ARBA00012902"/>
    </source>
</evidence>
<dbReference type="EMBL" id="JAPWDV010000001">
    <property type="protein sequence ID" value="KAJ6222768.1"/>
    <property type="molecule type" value="Genomic_DNA"/>
</dbReference>
<dbReference type="FunFam" id="1.10.150.60:FF:000016">
    <property type="entry name" value="Putative Lysine-specific demethylase 5B"/>
    <property type="match status" value="1"/>
</dbReference>
<evidence type="ECO:0000256" key="8">
    <source>
        <dbReference type="ARBA" id="ARBA00022833"/>
    </source>
</evidence>
<feature type="region of interest" description="Disordered" evidence="16">
    <location>
        <begin position="1"/>
        <end position="21"/>
    </location>
</feature>
<dbReference type="InterPro" id="IPR036431">
    <property type="entry name" value="ARID_dom_sf"/>
</dbReference>
<dbReference type="InterPro" id="IPR003349">
    <property type="entry name" value="JmjN"/>
</dbReference>
<comment type="cofactor">
    <cofactor evidence="1">
        <name>Fe(2+)</name>
        <dbReference type="ChEBI" id="CHEBI:29033"/>
    </cofactor>
</comment>
<evidence type="ECO:0000313" key="22">
    <source>
        <dbReference type="Proteomes" id="UP001142055"/>
    </source>
</evidence>
<dbReference type="InterPro" id="IPR001606">
    <property type="entry name" value="ARID_dom"/>
</dbReference>
<feature type="domain" description="JmjC" evidence="20">
    <location>
        <begin position="445"/>
        <end position="611"/>
    </location>
</feature>
<dbReference type="Proteomes" id="UP001142055">
    <property type="component" value="Chromosome 1"/>
</dbReference>
<evidence type="ECO:0000256" key="13">
    <source>
        <dbReference type="ARBA" id="ARBA00023242"/>
    </source>
</evidence>
<dbReference type="SMART" id="SM00501">
    <property type="entry name" value="BRIGHT"/>
    <property type="match status" value="1"/>
</dbReference>
<keyword evidence="22" id="KW-1185">Reference proteome</keyword>
<protein>
    <recommendedName>
        <fullName evidence="4">[histone H3]-trimethyl-L-lysine(4) demethylase</fullName>
        <ecNumber evidence="4">1.14.11.67</ecNumber>
    </recommendedName>
</protein>
<dbReference type="GO" id="GO:0005634">
    <property type="term" value="C:nucleus"/>
    <property type="evidence" value="ECO:0007669"/>
    <property type="project" value="UniProtKB-SubCell"/>
</dbReference>
<dbReference type="SMART" id="SM01014">
    <property type="entry name" value="ARID"/>
    <property type="match status" value="1"/>
</dbReference>
<dbReference type="AlphaFoldDB" id="A0A9Q0MAF8"/>
<organism evidence="21 22">
    <name type="scientific">Blomia tropicalis</name>
    <name type="common">Mite</name>
    <dbReference type="NCBI Taxonomy" id="40697"/>
    <lineage>
        <taxon>Eukaryota</taxon>
        <taxon>Metazoa</taxon>
        <taxon>Ecdysozoa</taxon>
        <taxon>Arthropoda</taxon>
        <taxon>Chelicerata</taxon>
        <taxon>Arachnida</taxon>
        <taxon>Acari</taxon>
        <taxon>Acariformes</taxon>
        <taxon>Sarcoptiformes</taxon>
        <taxon>Astigmata</taxon>
        <taxon>Glycyphagoidea</taxon>
        <taxon>Echimyopodidae</taxon>
        <taxon>Blomia</taxon>
    </lineage>
</organism>
<evidence type="ECO:0000313" key="21">
    <source>
        <dbReference type="EMBL" id="KAJ6222768.1"/>
    </source>
</evidence>
<keyword evidence="12" id="KW-0408">Iron</keyword>
<evidence type="ECO:0000259" key="17">
    <source>
        <dbReference type="PROSITE" id="PS50016"/>
    </source>
</evidence>
<dbReference type="PROSITE" id="PS01359">
    <property type="entry name" value="ZF_PHD_1"/>
    <property type="match status" value="1"/>
</dbReference>
<dbReference type="SUPFAM" id="SSF57903">
    <property type="entry name" value="FYVE/PHD zinc finger"/>
    <property type="match status" value="1"/>
</dbReference>
<evidence type="ECO:0000256" key="11">
    <source>
        <dbReference type="ARBA" id="ARBA00023002"/>
    </source>
</evidence>
<evidence type="ECO:0000256" key="15">
    <source>
        <dbReference type="PROSITE-ProRule" id="PRU00146"/>
    </source>
</evidence>
<keyword evidence="11" id="KW-0560">Oxidoreductase</keyword>
<dbReference type="Pfam" id="PF00628">
    <property type="entry name" value="PHD"/>
    <property type="match status" value="1"/>
</dbReference>
<feature type="domain" description="JmjN" evidence="19">
    <location>
        <begin position="73"/>
        <end position="115"/>
    </location>
</feature>
<dbReference type="InterPro" id="IPR003347">
    <property type="entry name" value="JmjC_dom"/>
</dbReference>
<keyword evidence="10" id="KW-0223">Dioxygenase</keyword>
<dbReference type="Pfam" id="PF01388">
    <property type="entry name" value="ARID"/>
    <property type="match status" value="1"/>
</dbReference>
<evidence type="ECO:0000256" key="3">
    <source>
        <dbReference type="ARBA" id="ARBA00006801"/>
    </source>
</evidence>
<evidence type="ECO:0000256" key="14">
    <source>
        <dbReference type="ARBA" id="ARBA00048734"/>
    </source>
</evidence>
<name>A0A9Q0MAF8_BLOTA</name>
<dbReference type="GO" id="GO:0000785">
    <property type="term" value="C:chromatin"/>
    <property type="evidence" value="ECO:0007669"/>
    <property type="project" value="TreeGrafter"/>
</dbReference>
<evidence type="ECO:0000256" key="5">
    <source>
        <dbReference type="ARBA" id="ARBA00022723"/>
    </source>
</evidence>
<dbReference type="Gene3D" id="2.60.120.650">
    <property type="entry name" value="Cupin"/>
    <property type="match status" value="1"/>
</dbReference>
<dbReference type="PROSITE" id="PS50016">
    <property type="entry name" value="ZF_PHD_2"/>
    <property type="match status" value="1"/>
</dbReference>
<dbReference type="Gene3D" id="1.10.150.60">
    <property type="entry name" value="ARID DNA-binding domain"/>
    <property type="match status" value="1"/>
</dbReference>
<dbReference type="Pfam" id="PF02373">
    <property type="entry name" value="JmjC"/>
    <property type="match status" value="1"/>
</dbReference>
<evidence type="ECO:0000256" key="2">
    <source>
        <dbReference type="ARBA" id="ARBA00004123"/>
    </source>
</evidence>
<sequence>MADSLLTTNGTTTPSMNNTVPKSAQTTMVSRNNNSNTLPTQPSARMPLTYTHPYGKIDHEKLAKFSFTSPEMCPVFYPTVEEFALGPLEYINQIRPEAEKYGICKIVVPKEHETFPFSINIEEFRFSPRVQRLNELEAKTRTNLNFHERVWKFWELQGISIKFPQLEKRCVDLFELHNIVKEEQGFEICSRDKKWPKITTRMNFTNSKSTCNALRQYYERLLFPYDIYLSGATLKNKTTVENEEVKVNDENDTSKDIGEKNRIDNSELKKLQTYGAGPRMPGVLEFEEKFKPKPKCCQQCNGRKNYTSSVLLTCDKCSFTTHKSCLIQPLNDTPKSAWHCPNCIRDISAEIAHFYSKGFGFTQSSNAYTLMEFKEMADKFKREYFDMEPNDVPPELVEKEFWRILHNGTPGGQFMNVEYGADLHTNDYGSGYPTKKNDIDKSLSEFVNSPWNLNNLPTLNGSVFKHINTNINGMIIPWMYVGMCFSAFCWHNEDHWTYSINYLHWGEPKIWYGVPGDKAEDFEQAMEDIAPELFASQPDLLHQLVTTCNPNLLKDYNVPIYKAVQEAGQFIVTFPRSYHSGFNQGINFAEAVNFAPHDWLKIGRQSIDHYKKFHRYPVFSHDELICKMADNPQELQPRLAKATYEDLTTMIENEEKERLQIIDQGVNPTNHILMENKKDDERQCDYCKTTCFLSALICECSTHKMVCLSHFDYLCETCPVEKFSLVYRYSIEELKLMKFKLNEHILKIEKWTTCMGNLTILPINGNSMCLATNRNRDMDKKTYTEIRELMEFAQTNNIEDERNKPVLKLTELFHEATILSEDVRKLLLLSQDEDLKPHQRITISELKSIVNRINNCPCLIENSEELLKMLKEWQNIESEISNCSDSRTNVDKLKSLLHRLKLLQCINFDSEALYLKNKIEEAEWYISYKNSFEDKDIITEPTITNLILQGIDLSKSNVAIHEKIQGLSTITQEYTFWLKQTQNLFNPRQSDCKPSLESFVKLIDYYEKSSTLKRFGIQADYTRLRKVVTKANTCELRAKNIFSLINKSNSYDGKPTLNEFENLYVKTVRLKCKLDYMESLEKIVVESEKWIKRIQKIIPNIDSFTLEPYDDGYETEQIKQDYDNFIENKFLAFKESRNRLHINKRKVIEDNEVQKYLESSFCYFLN</sequence>
<dbReference type="InterPro" id="IPR019787">
    <property type="entry name" value="Znf_PHD-finger"/>
</dbReference>
<comment type="similarity">
    <text evidence="3">Belongs to the JARID1 histone demethylase family.</text>
</comment>
<comment type="caution">
    <text evidence="21">The sequence shown here is derived from an EMBL/GenBank/DDBJ whole genome shotgun (WGS) entry which is preliminary data.</text>
</comment>
<dbReference type="InterPro" id="IPR001965">
    <property type="entry name" value="Znf_PHD"/>
</dbReference>
<dbReference type="InterPro" id="IPR019786">
    <property type="entry name" value="Zinc_finger_PHD-type_CS"/>
</dbReference>
<dbReference type="PANTHER" id="PTHR10694">
    <property type="entry name" value="LYSINE-SPECIFIC DEMETHYLASE"/>
    <property type="match status" value="1"/>
</dbReference>
<evidence type="ECO:0000256" key="10">
    <source>
        <dbReference type="ARBA" id="ARBA00022964"/>
    </source>
</evidence>
<keyword evidence="13" id="KW-0539">Nucleus</keyword>
<accession>A0A9Q0MAF8</accession>
<dbReference type="InterPro" id="IPR004198">
    <property type="entry name" value="Znf_C5HC2"/>
</dbReference>
<evidence type="ECO:0000259" key="20">
    <source>
        <dbReference type="PROSITE" id="PS51184"/>
    </source>
</evidence>
<gene>
    <name evidence="21" type="ORF">RDWZM_001313</name>
</gene>
<evidence type="ECO:0000256" key="12">
    <source>
        <dbReference type="ARBA" id="ARBA00023004"/>
    </source>
</evidence>
<dbReference type="Pfam" id="PF08429">
    <property type="entry name" value="PLU-1"/>
    <property type="match status" value="2"/>
</dbReference>
<dbReference type="PROSITE" id="PS51184">
    <property type="entry name" value="JMJC"/>
    <property type="match status" value="1"/>
</dbReference>